<evidence type="ECO:0000313" key="2">
    <source>
        <dbReference type="Proteomes" id="UP000828048"/>
    </source>
</evidence>
<sequence>MSSSSNSSRGPIRGPLCYCGFSAIRGTSWTPTNPSRRFYACHDFYVAKTCDFFEWLDDKICERGKMVILPLRNENIELRRRIAEYEKKIADYKGIEEKLKMYEAMELKVNVEDQQNEKLTLKVMEEKMKGYEQKQKLLCKLVVVVVLSCSIWLPCFSLNGPWHVAFFLFPLVIGCLVGAGWFAGVGWLVGAACLLRAVCLLEGFLPLGGWVLAWVVEAEEETAWLF</sequence>
<gene>
    <name evidence="1" type="ORF">Vadar_021433</name>
</gene>
<dbReference type="Proteomes" id="UP000828048">
    <property type="component" value="Chromosome 4"/>
</dbReference>
<evidence type="ECO:0000313" key="1">
    <source>
        <dbReference type="EMBL" id="KAH7861079.1"/>
    </source>
</evidence>
<keyword evidence="2" id="KW-1185">Reference proteome</keyword>
<dbReference type="EMBL" id="CM037154">
    <property type="protein sequence ID" value="KAH7861079.1"/>
    <property type="molecule type" value="Genomic_DNA"/>
</dbReference>
<name>A0ACB7Z5T1_9ERIC</name>
<comment type="caution">
    <text evidence="1">The sequence shown here is derived from an EMBL/GenBank/DDBJ whole genome shotgun (WGS) entry which is preliminary data.</text>
</comment>
<proteinExistence type="predicted"/>
<accession>A0ACB7Z5T1</accession>
<reference evidence="1 2" key="1">
    <citation type="journal article" date="2021" name="Hortic Res">
        <title>High-quality reference genome and annotation aids understanding of berry development for evergreen blueberry (Vaccinium darrowii).</title>
        <authorList>
            <person name="Yu J."/>
            <person name="Hulse-Kemp A.M."/>
            <person name="Babiker E."/>
            <person name="Staton M."/>
        </authorList>
    </citation>
    <scope>NUCLEOTIDE SEQUENCE [LARGE SCALE GENOMIC DNA]</scope>
    <source>
        <strain evidence="2">cv. NJ 8807/NJ 8810</strain>
        <tissue evidence="1">Young leaf</tissue>
    </source>
</reference>
<protein>
    <submittedName>
        <fullName evidence="1">Uncharacterized protein</fullName>
    </submittedName>
</protein>
<organism evidence="1 2">
    <name type="scientific">Vaccinium darrowii</name>
    <dbReference type="NCBI Taxonomy" id="229202"/>
    <lineage>
        <taxon>Eukaryota</taxon>
        <taxon>Viridiplantae</taxon>
        <taxon>Streptophyta</taxon>
        <taxon>Embryophyta</taxon>
        <taxon>Tracheophyta</taxon>
        <taxon>Spermatophyta</taxon>
        <taxon>Magnoliopsida</taxon>
        <taxon>eudicotyledons</taxon>
        <taxon>Gunneridae</taxon>
        <taxon>Pentapetalae</taxon>
        <taxon>asterids</taxon>
        <taxon>Ericales</taxon>
        <taxon>Ericaceae</taxon>
        <taxon>Vaccinioideae</taxon>
        <taxon>Vaccinieae</taxon>
        <taxon>Vaccinium</taxon>
    </lineage>
</organism>